<dbReference type="Proteomes" id="UP000789901">
    <property type="component" value="Unassembled WGS sequence"/>
</dbReference>
<comment type="caution">
    <text evidence="2">The sequence shown here is derived from an EMBL/GenBank/DDBJ whole genome shotgun (WGS) entry which is preliminary data.</text>
</comment>
<gene>
    <name evidence="2" type="ORF">GMARGA_LOCUS24303</name>
</gene>
<keyword evidence="3" id="KW-1185">Reference proteome</keyword>
<evidence type="ECO:0000259" key="1">
    <source>
        <dbReference type="PROSITE" id="PS51886"/>
    </source>
</evidence>
<dbReference type="CDD" id="cd18186">
    <property type="entry name" value="BTB_POZ_ZBTB_KLHL-like"/>
    <property type="match status" value="1"/>
</dbReference>
<dbReference type="EMBL" id="CAJVQB010025489">
    <property type="protein sequence ID" value="CAG8806454.1"/>
    <property type="molecule type" value="Genomic_DNA"/>
</dbReference>
<evidence type="ECO:0000313" key="2">
    <source>
        <dbReference type="EMBL" id="CAG8806454.1"/>
    </source>
</evidence>
<feature type="non-terminal residue" evidence="2">
    <location>
        <position position="1"/>
    </location>
</feature>
<feature type="non-terminal residue" evidence="2">
    <location>
        <position position="269"/>
    </location>
</feature>
<proteinExistence type="predicted"/>
<organism evidence="2 3">
    <name type="scientific">Gigaspora margarita</name>
    <dbReference type="NCBI Taxonomy" id="4874"/>
    <lineage>
        <taxon>Eukaryota</taxon>
        <taxon>Fungi</taxon>
        <taxon>Fungi incertae sedis</taxon>
        <taxon>Mucoromycota</taxon>
        <taxon>Glomeromycotina</taxon>
        <taxon>Glomeromycetes</taxon>
        <taxon>Diversisporales</taxon>
        <taxon>Gigasporaceae</taxon>
        <taxon>Gigaspora</taxon>
    </lineage>
</organism>
<dbReference type="Pfam" id="PF07534">
    <property type="entry name" value="TLD"/>
    <property type="match status" value="1"/>
</dbReference>
<name>A0ABN7VY65_GIGMA</name>
<evidence type="ECO:0000313" key="3">
    <source>
        <dbReference type="Proteomes" id="UP000789901"/>
    </source>
</evidence>
<protein>
    <submittedName>
        <fullName evidence="2">41439_t:CDS:1</fullName>
    </submittedName>
</protein>
<feature type="domain" description="TLDc" evidence="1">
    <location>
        <begin position="76"/>
        <end position="260"/>
    </location>
</feature>
<sequence>NGIIIFNKPNISPPVFEVLLKYIYTGVISIENNEISLVDIAIANGLNDEIIQYFSDPNSRPSFKILPLRGYPFESKIINAKDAGLIASWIDKRRIPYHFADLPFRFMLIYRASRDGFGIENFHKNCDNKGPTVVVIKVRDSGEIIGGYNPLEWCCVKTGNDERNPLLSHNNDFDYQCRTSNSFIFSLTNQAFPILSQVSSKEEAIIWCRNKGPCFGLQDLHITSLGPNNVICKSKKHSYEHKVIRGETIEIEDYEVFQIIDERFSQYIY</sequence>
<dbReference type="PROSITE" id="PS51886">
    <property type="entry name" value="TLDC"/>
    <property type="match status" value="1"/>
</dbReference>
<reference evidence="2 3" key="1">
    <citation type="submission" date="2021-06" db="EMBL/GenBank/DDBJ databases">
        <authorList>
            <person name="Kallberg Y."/>
            <person name="Tangrot J."/>
            <person name="Rosling A."/>
        </authorList>
    </citation>
    <scope>NUCLEOTIDE SEQUENCE [LARGE SCALE GENOMIC DNA]</scope>
    <source>
        <strain evidence="2 3">120-4 pot B 10/14</strain>
    </source>
</reference>
<dbReference type="InterPro" id="IPR006571">
    <property type="entry name" value="TLDc_dom"/>
</dbReference>
<accession>A0ABN7VY65</accession>